<evidence type="ECO:0008006" key="3">
    <source>
        <dbReference type="Google" id="ProtNLM"/>
    </source>
</evidence>
<gene>
    <name evidence="1" type="ORF">TELCIR_14479</name>
</gene>
<evidence type="ECO:0000313" key="1">
    <source>
        <dbReference type="EMBL" id="PIO63909.1"/>
    </source>
</evidence>
<accession>A0A2G9U0Y2</accession>
<reference evidence="1 2" key="1">
    <citation type="submission" date="2015-09" db="EMBL/GenBank/DDBJ databases">
        <title>Draft genome of the parasitic nematode Teladorsagia circumcincta isolate WARC Sus (inbred).</title>
        <authorList>
            <person name="Mitreva M."/>
        </authorList>
    </citation>
    <scope>NUCLEOTIDE SEQUENCE [LARGE SCALE GENOMIC DNA]</scope>
    <source>
        <strain evidence="1 2">S</strain>
    </source>
</reference>
<keyword evidence="2" id="KW-1185">Reference proteome</keyword>
<organism evidence="1 2">
    <name type="scientific">Teladorsagia circumcincta</name>
    <name type="common">Brown stomach worm</name>
    <name type="synonym">Ostertagia circumcincta</name>
    <dbReference type="NCBI Taxonomy" id="45464"/>
    <lineage>
        <taxon>Eukaryota</taxon>
        <taxon>Metazoa</taxon>
        <taxon>Ecdysozoa</taxon>
        <taxon>Nematoda</taxon>
        <taxon>Chromadorea</taxon>
        <taxon>Rhabditida</taxon>
        <taxon>Rhabditina</taxon>
        <taxon>Rhabditomorpha</taxon>
        <taxon>Strongyloidea</taxon>
        <taxon>Trichostrongylidae</taxon>
        <taxon>Teladorsagia</taxon>
    </lineage>
</organism>
<proteinExistence type="predicted"/>
<protein>
    <recommendedName>
        <fullName evidence="3">CUB domain-containing protein</fullName>
    </recommendedName>
</protein>
<name>A0A2G9U0Y2_TELCI</name>
<evidence type="ECO:0000313" key="2">
    <source>
        <dbReference type="Proteomes" id="UP000230423"/>
    </source>
</evidence>
<dbReference type="Proteomes" id="UP000230423">
    <property type="component" value="Unassembled WGS sequence"/>
</dbReference>
<dbReference type="OrthoDB" id="10550041at2759"/>
<sequence length="141" mass="16013">MMDFPIRAIAPNAYAPVDTPEGCGEEVEAKEEWQTLEYKLDGSNAAGEPDGFKRCNSWIKAPSDRKVEVEIVALPDMYVDSGCKYAGLEIKAHTDKRLTGYRFCSKKDINKRLISNTSFVPVITYNRLQRSVNTKLKYHYV</sequence>
<dbReference type="AlphaFoldDB" id="A0A2G9U0Y2"/>
<dbReference type="EMBL" id="KZ350407">
    <property type="protein sequence ID" value="PIO63909.1"/>
    <property type="molecule type" value="Genomic_DNA"/>
</dbReference>